<dbReference type="PROSITE" id="PS00430">
    <property type="entry name" value="TONB_DEPENDENT_REC_1"/>
    <property type="match status" value="1"/>
</dbReference>
<evidence type="ECO:0000256" key="4">
    <source>
        <dbReference type="ARBA" id="ARBA00022729"/>
    </source>
</evidence>
<feature type="chain" id="PRO_5038349709" description="Gram-positive cocci surface proteins LPxTG domain-containing protein" evidence="8">
    <location>
        <begin position="31"/>
        <end position="596"/>
    </location>
</feature>
<keyword evidence="5" id="KW-0572">Peptidoglycan-anchor</keyword>
<keyword evidence="7" id="KW-0812">Transmembrane</keyword>
<evidence type="ECO:0000256" key="3">
    <source>
        <dbReference type="ARBA" id="ARBA00022525"/>
    </source>
</evidence>
<comment type="caution">
    <text evidence="10">The sequence shown here is derived from an EMBL/GenBank/DDBJ whole genome shotgun (WGS) entry which is preliminary data.</text>
</comment>
<evidence type="ECO:0000256" key="7">
    <source>
        <dbReference type="SAM" id="Phobius"/>
    </source>
</evidence>
<dbReference type="NCBIfam" id="TIGR01167">
    <property type="entry name" value="LPXTG_anchor"/>
    <property type="match status" value="1"/>
</dbReference>
<keyword evidence="4 8" id="KW-0732">Signal</keyword>
<feature type="transmembrane region" description="Helical" evidence="7">
    <location>
        <begin position="571"/>
        <end position="590"/>
    </location>
</feature>
<dbReference type="Pfam" id="PF14478">
    <property type="entry name" value="DUF4430"/>
    <property type="match status" value="2"/>
</dbReference>
<dbReference type="InterPro" id="IPR027954">
    <property type="entry name" value="Transcobalamin-like_C"/>
</dbReference>
<reference evidence="10" key="1">
    <citation type="submission" date="2021-10" db="EMBL/GenBank/DDBJ databases">
        <authorList>
            <person name="Criscuolo A."/>
        </authorList>
    </citation>
    <scope>NUCLEOTIDE SEQUENCE</scope>
    <source>
        <strain evidence="10">CIP111885</strain>
    </source>
</reference>
<dbReference type="PANTHER" id="PTHR10559:SF18">
    <property type="entry name" value="TRANSCOBALAMIN II"/>
    <property type="match status" value="1"/>
</dbReference>
<name>A0A9C7GB45_9BACI</name>
<feature type="domain" description="Gram-positive cocci surface proteins LPxTG" evidence="9">
    <location>
        <begin position="563"/>
        <end position="596"/>
    </location>
</feature>
<feature type="region of interest" description="Disordered" evidence="6">
    <location>
        <begin position="230"/>
        <end position="254"/>
    </location>
</feature>
<dbReference type="CDD" id="cd00688">
    <property type="entry name" value="ISOPREN_C2_like"/>
    <property type="match status" value="1"/>
</dbReference>
<dbReference type="PROSITE" id="PS50847">
    <property type="entry name" value="GRAM_POS_ANCHORING"/>
    <property type="match status" value="1"/>
</dbReference>
<evidence type="ECO:0000256" key="2">
    <source>
        <dbReference type="ARBA" id="ARBA00022512"/>
    </source>
</evidence>
<evidence type="ECO:0000256" key="6">
    <source>
        <dbReference type="SAM" id="MobiDB-lite"/>
    </source>
</evidence>
<feature type="region of interest" description="Disordered" evidence="6">
    <location>
        <begin position="540"/>
        <end position="561"/>
    </location>
</feature>
<comment type="subcellular location">
    <subcellularLocation>
        <location evidence="1">Secreted</location>
        <location evidence="1">Cell wall</location>
        <topology evidence="1">Peptidoglycan-anchor</topology>
    </subcellularLocation>
</comment>
<dbReference type="Gene3D" id="1.50.10.20">
    <property type="match status" value="1"/>
</dbReference>
<dbReference type="SUPFAM" id="SSF48239">
    <property type="entry name" value="Terpenoid cyclases/Protein prenyltransferases"/>
    <property type="match status" value="1"/>
</dbReference>
<feature type="signal peptide" evidence="8">
    <location>
        <begin position="1"/>
        <end position="30"/>
    </location>
</feature>
<dbReference type="AlphaFoldDB" id="A0A9C7GB45"/>
<proteinExistence type="predicted"/>
<keyword evidence="7" id="KW-1133">Transmembrane helix</keyword>
<sequence>MVEKQTKKIFMLFVLVFALISGSFQTPIHAAEKTQETITVFGEAEVLLEETAIKNEDKTTAFDALLNTVGSNNLEFSESDYGKMITSIKGLQAKGNFFWAFYINGISAQVGADQYIVQKGDRLSFKYIDWTVAPENSVSIKVVGDKGILKEAENISFINKPTAFQLLQAVLGDQLEFSESEYGKMITSINGVKMEGTNYWAFYVNGKMASVGADSYELKTNDQISFQYESWETPGEVPEEGSNEETKPEPTTPQVEPISKAKLLNAINAVSQYAISNQVGEWEAVALKQAGKELPAHYLENVTKLITDKKGKFSKITDYERYTLGILAAGGNPTNVAGYNLIEAIYNGNVTKQGLNGVFYGLIALDSANFEVPENAKWTREKLVSHLLEKQNMDHGWSWDGSEKSDIDTTAMVLTALAPYKNELNIKAAIDEAVQYLSSQYKSSKIDNSSTAAQVIVALSSIDVDANNPLFTKDEISLISYLLTFQNADGGFDWQGGNVSDVMSTSQGIQGVVAYQLFTNKQGGLYQLPLNLDTPELPINDNSNVTAPEADNDTLEGEEGLPLPNTATNTYNYLLIGLLLLMIGAFLFIIENRKKA</sequence>
<keyword evidence="7" id="KW-0472">Membrane</keyword>
<protein>
    <recommendedName>
        <fullName evidence="9">Gram-positive cocci surface proteins LPxTG domain-containing protein</fullName>
    </recommendedName>
</protein>
<organism evidence="10 11">
    <name type="scientific">Pseudoneobacillus rhizosphaerae</name>
    <dbReference type="NCBI Taxonomy" id="2880968"/>
    <lineage>
        <taxon>Bacteria</taxon>
        <taxon>Bacillati</taxon>
        <taxon>Bacillota</taxon>
        <taxon>Bacilli</taxon>
        <taxon>Bacillales</taxon>
        <taxon>Bacillaceae</taxon>
        <taxon>Pseudoneobacillus</taxon>
    </lineage>
</organism>
<dbReference type="RefSeq" id="WP_230497021.1">
    <property type="nucleotide sequence ID" value="NZ_CAKJTG010000012.1"/>
</dbReference>
<keyword evidence="3" id="KW-0964">Secreted</keyword>
<gene>
    <name evidence="10" type="ORF">NEOCIP111885_02497</name>
</gene>
<evidence type="ECO:0000259" key="9">
    <source>
        <dbReference type="PROSITE" id="PS50847"/>
    </source>
</evidence>
<keyword evidence="11" id="KW-1185">Reference proteome</keyword>
<dbReference type="InterPro" id="IPR008930">
    <property type="entry name" value="Terpenoid_cyclase/PrenylTrfase"/>
</dbReference>
<dbReference type="InterPro" id="IPR051588">
    <property type="entry name" value="Cobalamin_Transport"/>
</dbReference>
<dbReference type="EMBL" id="CAKJTG010000012">
    <property type="protein sequence ID" value="CAG9608780.1"/>
    <property type="molecule type" value="Genomic_DNA"/>
</dbReference>
<accession>A0A9C7GB45</accession>
<feature type="compositionally biased region" description="Acidic residues" evidence="6">
    <location>
        <begin position="550"/>
        <end position="559"/>
    </location>
</feature>
<evidence type="ECO:0000313" key="10">
    <source>
        <dbReference type="EMBL" id="CAG9608780.1"/>
    </source>
</evidence>
<evidence type="ECO:0000256" key="1">
    <source>
        <dbReference type="ARBA" id="ARBA00004168"/>
    </source>
</evidence>
<dbReference type="Pfam" id="PF00746">
    <property type="entry name" value="Gram_pos_anchor"/>
    <property type="match status" value="1"/>
</dbReference>
<evidence type="ECO:0000256" key="5">
    <source>
        <dbReference type="ARBA" id="ARBA00023088"/>
    </source>
</evidence>
<evidence type="ECO:0000256" key="8">
    <source>
        <dbReference type="SAM" id="SignalP"/>
    </source>
</evidence>
<dbReference type="InterPro" id="IPR019931">
    <property type="entry name" value="LPXTG_anchor"/>
</dbReference>
<evidence type="ECO:0000313" key="11">
    <source>
        <dbReference type="Proteomes" id="UP000789845"/>
    </source>
</evidence>
<dbReference type="PANTHER" id="PTHR10559">
    <property type="entry name" value="TRANSCOBALAMIN-1/GASTRIC INTRINSIC FACTOR"/>
    <property type="match status" value="1"/>
</dbReference>
<dbReference type="Gene3D" id="2.170.130.30">
    <property type="match status" value="2"/>
</dbReference>
<keyword evidence="2" id="KW-0134">Cell wall</keyword>
<dbReference type="InterPro" id="IPR010916">
    <property type="entry name" value="TonB_box_CS"/>
</dbReference>
<dbReference type="Proteomes" id="UP000789845">
    <property type="component" value="Unassembled WGS sequence"/>
</dbReference>